<name>A0A6H5IKG3_9HYME</name>
<evidence type="ECO:0000313" key="1">
    <source>
        <dbReference type="EMBL" id="CAB0037659.1"/>
    </source>
</evidence>
<dbReference type="Proteomes" id="UP000479190">
    <property type="component" value="Unassembled WGS sequence"/>
</dbReference>
<sequence>MSAGFRTEVTDRALLILTKTFLNSSAPVRSSWSHHLDLLRGEGPSLCTSSPWCGNPHRLHDTRTSELKLVLKMIYIMNI</sequence>
<accession>A0A6H5IKG3</accession>
<protein>
    <submittedName>
        <fullName evidence="1">Uncharacterized protein</fullName>
    </submittedName>
</protein>
<gene>
    <name evidence="1" type="ORF">TBRA_LOCUS9476</name>
</gene>
<proteinExistence type="predicted"/>
<dbReference type="EMBL" id="CADCXV010000863">
    <property type="protein sequence ID" value="CAB0037659.1"/>
    <property type="molecule type" value="Genomic_DNA"/>
</dbReference>
<reference evidence="1 2" key="1">
    <citation type="submission" date="2020-02" db="EMBL/GenBank/DDBJ databases">
        <authorList>
            <person name="Ferguson B K."/>
        </authorList>
    </citation>
    <scope>NUCLEOTIDE SEQUENCE [LARGE SCALE GENOMIC DNA]</scope>
</reference>
<keyword evidence="2" id="KW-1185">Reference proteome</keyword>
<organism evidence="1 2">
    <name type="scientific">Trichogramma brassicae</name>
    <dbReference type="NCBI Taxonomy" id="86971"/>
    <lineage>
        <taxon>Eukaryota</taxon>
        <taxon>Metazoa</taxon>
        <taxon>Ecdysozoa</taxon>
        <taxon>Arthropoda</taxon>
        <taxon>Hexapoda</taxon>
        <taxon>Insecta</taxon>
        <taxon>Pterygota</taxon>
        <taxon>Neoptera</taxon>
        <taxon>Endopterygota</taxon>
        <taxon>Hymenoptera</taxon>
        <taxon>Apocrita</taxon>
        <taxon>Proctotrupomorpha</taxon>
        <taxon>Chalcidoidea</taxon>
        <taxon>Trichogrammatidae</taxon>
        <taxon>Trichogramma</taxon>
    </lineage>
</organism>
<dbReference type="AlphaFoldDB" id="A0A6H5IKG3"/>
<evidence type="ECO:0000313" key="2">
    <source>
        <dbReference type="Proteomes" id="UP000479190"/>
    </source>
</evidence>